<dbReference type="AlphaFoldDB" id="A0AAE4Z6W8"/>
<accession>A0AAE4Z6W8</accession>
<dbReference type="Proteomes" id="UP000702544">
    <property type="component" value="Unassembled WGS sequence"/>
</dbReference>
<gene>
    <name evidence="1" type="ORF">GWO12_06985</name>
</gene>
<dbReference type="EMBL" id="JAACAK010000049">
    <property type="protein sequence ID" value="NIR74844.1"/>
    <property type="molecule type" value="Genomic_DNA"/>
</dbReference>
<protein>
    <submittedName>
        <fullName evidence="1">Uncharacterized protein</fullName>
    </submittedName>
</protein>
<sequence length="47" mass="5523">MLADPHYRHRRTRRTNLAQLGLVEDGELPPPERLYEVVILKLGLKEE</sequence>
<comment type="caution">
    <text evidence="1">The sequence shown here is derived from an EMBL/GenBank/DDBJ whole genome shotgun (WGS) entry which is preliminary data.</text>
</comment>
<proteinExistence type="predicted"/>
<reference evidence="1 2" key="1">
    <citation type="submission" date="2020-01" db="EMBL/GenBank/DDBJ databases">
        <title>Genomes assembled from Gulf of Kutch pelagic sediment metagenomes.</title>
        <authorList>
            <person name="Chandrashekar M."/>
            <person name="Mahajan M.S."/>
            <person name="Dave K.J."/>
            <person name="Vatsa P."/>
            <person name="Nathani N.M."/>
        </authorList>
    </citation>
    <scope>NUCLEOTIDE SEQUENCE [LARGE SCALE GENOMIC DNA]</scope>
    <source>
        <strain evidence="1">KS3-K002</strain>
    </source>
</reference>
<name>A0AAE4Z6W8_9BACT</name>
<evidence type="ECO:0000313" key="1">
    <source>
        <dbReference type="EMBL" id="NIR74844.1"/>
    </source>
</evidence>
<evidence type="ECO:0000313" key="2">
    <source>
        <dbReference type="Proteomes" id="UP000702544"/>
    </source>
</evidence>
<organism evidence="1 2">
    <name type="scientific">Candidatus Kutchimonas denitrificans</name>
    <dbReference type="NCBI Taxonomy" id="3056748"/>
    <lineage>
        <taxon>Bacteria</taxon>
        <taxon>Pseudomonadati</taxon>
        <taxon>Gemmatimonadota</taxon>
        <taxon>Gemmatimonadia</taxon>
        <taxon>Candidatus Palauibacterales</taxon>
        <taxon>Candidatus Palauibacteraceae</taxon>
        <taxon>Candidatus Kutchimonas</taxon>
    </lineage>
</organism>